<reference evidence="14" key="1">
    <citation type="submission" date="2012-12" db="EMBL/GenBank/DDBJ databases">
        <authorList>
            <person name="Hellsten U."/>
            <person name="Grimwood J."/>
            <person name="Chapman J.A."/>
            <person name="Shapiro H."/>
            <person name="Aerts A."/>
            <person name="Otillar R.P."/>
            <person name="Terry A.Y."/>
            <person name="Boore J.L."/>
            <person name="Simakov O."/>
            <person name="Marletaz F."/>
            <person name="Cho S.-J."/>
            <person name="Edsinger-Gonzales E."/>
            <person name="Havlak P."/>
            <person name="Kuo D.-H."/>
            <person name="Larsson T."/>
            <person name="Lv J."/>
            <person name="Arendt D."/>
            <person name="Savage R."/>
            <person name="Osoegawa K."/>
            <person name="de Jong P."/>
            <person name="Lindberg D.R."/>
            <person name="Seaver E.C."/>
            <person name="Weisblat D.A."/>
            <person name="Putnam N.H."/>
            <person name="Grigoriev I.V."/>
            <person name="Rokhsar D.S."/>
        </authorList>
    </citation>
    <scope>NUCLEOTIDE SEQUENCE</scope>
    <source>
        <strain evidence="14">I ESC-2004</strain>
    </source>
</reference>
<evidence type="ECO:0000256" key="9">
    <source>
        <dbReference type="ARBA" id="ARBA00023224"/>
    </source>
</evidence>
<dbReference type="PROSITE" id="PS50262">
    <property type="entry name" value="G_PROTEIN_RECEP_F1_2"/>
    <property type="match status" value="1"/>
</dbReference>
<dbReference type="OrthoDB" id="5974286at2759"/>
<dbReference type="Proteomes" id="UP000014760">
    <property type="component" value="Unassembled WGS sequence"/>
</dbReference>
<evidence type="ECO:0000256" key="4">
    <source>
        <dbReference type="ARBA" id="ARBA00022989"/>
    </source>
</evidence>
<dbReference type="PRINTS" id="PR00237">
    <property type="entry name" value="GPCRRHODOPSN"/>
</dbReference>
<keyword evidence="9" id="KW-0807">Transducer</keyword>
<dbReference type="Pfam" id="PF00001">
    <property type="entry name" value="7tm_1"/>
    <property type="match status" value="1"/>
</dbReference>
<evidence type="ECO:0000256" key="1">
    <source>
        <dbReference type="ARBA" id="ARBA00004651"/>
    </source>
</evidence>
<dbReference type="AlphaFoldDB" id="R7TNQ6"/>
<feature type="transmembrane region" description="Helical" evidence="10">
    <location>
        <begin position="188"/>
        <end position="214"/>
    </location>
</feature>
<dbReference type="Gene3D" id="1.20.1070.10">
    <property type="entry name" value="Rhodopsin 7-helix transmembrane proteins"/>
    <property type="match status" value="1"/>
</dbReference>
<dbReference type="EMBL" id="AMQN01002686">
    <property type="status" value="NOT_ANNOTATED_CDS"/>
    <property type="molecule type" value="Genomic_DNA"/>
</dbReference>
<feature type="domain" description="G-protein coupled receptors family 1 profile" evidence="11">
    <location>
        <begin position="39"/>
        <end position="292"/>
    </location>
</feature>
<feature type="transmembrane region" description="Helical" evidence="10">
    <location>
        <begin position="143"/>
        <end position="168"/>
    </location>
</feature>
<evidence type="ECO:0000313" key="14">
    <source>
        <dbReference type="Proteomes" id="UP000014760"/>
    </source>
</evidence>
<reference evidence="12 14" key="2">
    <citation type="journal article" date="2013" name="Nature">
        <title>Insights into bilaterian evolution from three spiralian genomes.</title>
        <authorList>
            <person name="Simakov O."/>
            <person name="Marletaz F."/>
            <person name="Cho S.J."/>
            <person name="Edsinger-Gonzales E."/>
            <person name="Havlak P."/>
            <person name="Hellsten U."/>
            <person name="Kuo D.H."/>
            <person name="Larsson T."/>
            <person name="Lv J."/>
            <person name="Arendt D."/>
            <person name="Savage R."/>
            <person name="Osoegawa K."/>
            <person name="de Jong P."/>
            <person name="Grimwood J."/>
            <person name="Chapman J.A."/>
            <person name="Shapiro H."/>
            <person name="Aerts A."/>
            <person name="Otillar R.P."/>
            <person name="Terry A.Y."/>
            <person name="Boore J.L."/>
            <person name="Grigoriev I.V."/>
            <person name="Lindberg D.R."/>
            <person name="Seaver E.C."/>
            <person name="Weisblat D.A."/>
            <person name="Putnam N.H."/>
            <person name="Rokhsar D.S."/>
        </authorList>
    </citation>
    <scope>NUCLEOTIDE SEQUENCE</scope>
    <source>
        <strain evidence="12 14">I ESC-2004</strain>
    </source>
</reference>
<gene>
    <name evidence="12" type="ORF">CAPTEDRAFT_201391</name>
</gene>
<keyword evidence="6 10" id="KW-0472">Membrane</keyword>
<evidence type="ECO:0000256" key="8">
    <source>
        <dbReference type="ARBA" id="ARBA00023180"/>
    </source>
</evidence>
<dbReference type="PANTHER" id="PTHR24246">
    <property type="entry name" value="OLFACTORY RECEPTOR AND ADENOSINE RECEPTOR"/>
    <property type="match status" value="1"/>
</dbReference>
<sequence length="371" mass="41161">METTASISTSVPPLTKTMTNVQLGLVSASLAVGVITIIINPLTLLALFKQKMITKSSINLFIASLCCSDFIFGIAAFLFQLQKILQLNSTNGDAIVILNFVAGSLTVVGFFVSNANALLITYDRAYAIVAPFEYKSQVSIRKASIALAVAWTSALLQALVPIAINIALAGEAVIVEFPSELLSYSFRLYWVTPVMYIGTATNVLLYAVIVISYIKTKKKVQSSTSSSELRNRRMTRTVTMVIGTLLIGSIPIVTIAAFSDNPDAPYMWSYRMFYDIATLCTVIPTFFNNFLYVWQLPDYNRAQPTEDQMDAFMLKIYKPFLCHIAQNLTDRFPSLPLLKNLPSSLCLKNSWTTLQMEGRRLEIKPIIQPAH</sequence>
<evidence type="ECO:0000256" key="10">
    <source>
        <dbReference type="SAM" id="Phobius"/>
    </source>
</evidence>
<dbReference type="GO" id="GO:0005886">
    <property type="term" value="C:plasma membrane"/>
    <property type="evidence" value="ECO:0007669"/>
    <property type="project" value="UniProtKB-SubCell"/>
</dbReference>
<evidence type="ECO:0000259" key="11">
    <source>
        <dbReference type="PROSITE" id="PS50262"/>
    </source>
</evidence>
<protein>
    <recommendedName>
        <fullName evidence="11">G-protein coupled receptors family 1 profile domain-containing protein</fullName>
    </recommendedName>
</protein>
<dbReference type="GO" id="GO:0004930">
    <property type="term" value="F:G protein-coupled receptor activity"/>
    <property type="evidence" value="ECO:0007669"/>
    <property type="project" value="UniProtKB-KW"/>
</dbReference>
<dbReference type="HOGENOM" id="CLU_063530_1_0_1"/>
<dbReference type="InterPro" id="IPR000276">
    <property type="entry name" value="GPCR_Rhodpsn"/>
</dbReference>
<dbReference type="InterPro" id="IPR017452">
    <property type="entry name" value="GPCR_Rhodpsn_7TM"/>
</dbReference>
<name>R7TNQ6_CAPTE</name>
<keyword evidence="4 10" id="KW-1133">Transmembrane helix</keyword>
<keyword evidence="7" id="KW-0675">Receptor</keyword>
<dbReference type="CDD" id="cd00637">
    <property type="entry name" value="7tm_classA_rhodopsin-like"/>
    <property type="match status" value="1"/>
</dbReference>
<comment type="subcellular location">
    <subcellularLocation>
        <location evidence="1">Cell membrane</location>
        <topology evidence="1">Multi-pass membrane protein</topology>
    </subcellularLocation>
</comment>
<dbReference type="SUPFAM" id="SSF81321">
    <property type="entry name" value="Family A G protein-coupled receptor-like"/>
    <property type="match status" value="1"/>
</dbReference>
<feature type="transmembrane region" description="Helical" evidence="10">
    <location>
        <begin position="23"/>
        <end position="48"/>
    </location>
</feature>
<dbReference type="OMA" id="CSTECYL"/>
<dbReference type="PANTHER" id="PTHR24246:SF27">
    <property type="entry name" value="ADENOSINE RECEPTOR, ISOFORM A"/>
    <property type="match status" value="1"/>
</dbReference>
<evidence type="ECO:0000313" key="13">
    <source>
        <dbReference type="EnsemblMetazoa" id="CapteP201391"/>
    </source>
</evidence>
<accession>R7TNQ6</accession>
<keyword evidence="8" id="KW-0325">Glycoprotein</keyword>
<feature type="transmembrane region" description="Helical" evidence="10">
    <location>
        <begin position="60"/>
        <end position="82"/>
    </location>
</feature>
<evidence type="ECO:0000256" key="7">
    <source>
        <dbReference type="ARBA" id="ARBA00023170"/>
    </source>
</evidence>
<keyword evidence="3 10" id="KW-0812">Transmembrane</keyword>
<dbReference type="STRING" id="283909.R7TNQ6"/>
<keyword evidence="2" id="KW-1003">Cell membrane</keyword>
<reference evidence="13" key="3">
    <citation type="submission" date="2015-06" db="UniProtKB">
        <authorList>
            <consortium name="EnsemblMetazoa"/>
        </authorList>
    </citation>
    <scope>IDENTIFICATION</scope>
</reference>
<organism evidence="12">
    <name type="scientific">Capitella teleta</name>
    <name type="common">Polychaete worm</name>
    <dbReference type="NCBI Taxonomy" id="283909"/>
    <lineage>
        <taxon>Eukaryota</taxon>
        <taxon>Metazoa</taxon>
        <taxon>Spiralia</taxon>
        <taxon>Lophotrochozoa</taxon>
        <taxon>Annelida</taxon>
        <taxon>Polychaeta</taxon>
        <taxon>Sedentaria</taxon>
        <taxon>Scolecida</taxon>
        <taxon>Capitellidae</taxon>
        <taxon>Capitella</taxon>
    </lineage>
</organism>
<feature type="transmembrane region" description="Helical" evidence="10">
    <location>
        <begin position="94"/>
        <end position="122"/>
    </location>
</feature>
<evidence type="ECO:0000313" key="12">
    <source>
        <dbReference type="EMBL" id="ELT93171.1"/>
    </source>
</evidence>
<feature type="transmembrane region" description="Helical" evidence="10">
    <location>
        <begin position="271"/>
        <end position="294"/>
    </location>
</feature>
<evidence type="ECO:0000256" key="5">
    <source>
        <dbReference type="ARBA" id="ARBA00023040"/>
    </source>
</evidence>
<dbReference type="EMBL" id="KB309853">
    <property type="protein sequence ID" value="ELT93171.1"/>
    <property type="molecule type" value="Genomic_DNA"/>
</dbReference>
<feature type="transmembrane region" description="Helical" evidence="10">
    <location>
        <begin position="235"/>
        <end position="259"/>
    </location>
</feature>
<keyword evidence="5" id="KW-0297">G-protein coupled receptor</keyword>
<proteinExistence type="predicted"/>
<evidence type="ECO:0000256" key="2">
    <source>
        <dbReference type="ARBA" id="ARBA00022475"/>
    </source>
</evidence>
<keyword evidence="14" id="KW-1185">Reference proteome</keyword>
<dbReference type="EnsemblMetazoa" id="CapteT201391">
    <property type="protein sequence ID" value="CapteP201391"/>
    <property type="gene ID" value="CapteG201391"/>
</dbReference>
<evidence type="ECO:0000256" key="3">
    <source>
        <dbReference type="ARBA" id="ARBA00022692"/>
    </source>
</evidence>
<evidence type="ECO:0000256" key="6">
    <source>
        <dbReference type="ARBA" id="ARBA00023136"/>
    </source>
</evidence>